<dbReference type="PANTHER" id="PTHR43736:SF1">
    <property type="entry name" value="DIHYDRONEOPTERIN TRIPHOSPHATE DIPHOSPHATASE"/>
    <property type="match status" value="1"/>
</dbReference>
<dbReference type="EC" id="3.6.1.55" evidence="5"/>
<dbReference type="Gene3D" id="3.90.79.10">
    <property type="entry name" value="Nucleoside Triphosphate Pyrophosphohydrolase"/>
    <property type="match status" value="1"/>
</dbReference>
<feature type="domain" description="Nudix hydrolase" evidence="4">
    <location>
        <begin position="4"/>
        <end position="136"/>
    </location>
</feature>
<dbReference type="InterPro" id="IPR000086">
    <property type="entry name" value="NUDIX_hydrolase_dom"/>
</dbReference>
<dbReference type="Proteomes" id="UP001158598">
    <property type="component" value="Chromosome"/>
</dbReference>
<dbReference type="PROSITE" id="PS00893">
    <property type="entry name" value="NUDIX_BOX"/>
    <property type="match status" value="1"/>
</dbReference>
<comment type="cofactor">
    <cofactor evidence="1">
        <name>Mg(2+)</name>
        <dbReference type="ChEBI" id="CHEBI:18420"/>
    </cofactor>
</comment>
<evidence type="ECO:0000256" key="1">
    <source>
        <dbReference type="ARBA" id="ARBA00001946"/>
    </source>
</evidence>
<keyword evidence="2 3" id="KW-0378">Hydrolase</keyword>
<evidence type="ECO:0000256" key="3">
    <source>
        <dbReference type="RuleBase" id="RU003476"/>
    </source>
</evidence>
<dbReference type="InterPro" id="IPR020084">
    <property type="entry name" value="NUDIX_hydrolase_CS"/>
</dbReference>
<gene>
    <name evidence="5" type="ORF">MCNOR_0844</name>
</gene>
<dbReference type="PROSITE" id="PS51462">
    <property type="entry name" value="NUDIX"/>
    <property type="match status" value="1"/>
</dbReference>
<dbReference type="RefSeq" id="WP_017364910.1">
    <property type="nucleotide sequence ID" value="NZ_CP079096.1"/>
</dbReference>
<sequence>MPRPETPALAADVIIELTDRPGRPIVLIERGFPPLGWAIPGGFVDVGETVERAAIREALEETGLTVHLTALLGLYSDPARDPRGHTVTAVYVAEATGDPLAADDAKTCRIVSLDALPEPLVFDHAQVLADYRRFREQGRPAPLRIV</sequence>
<proteinExistence type="inferred from homology"/>
<protein>
    <submittedName>
        <fullName evidence="5">8-oxo-dGTP diphosphatase</fullName>
        <ecNumber evidence="5">3.6.1.55</ecNumber>
    </submittedName>
</protein>
<comment type="similarity">
    <text evidence="3">Belongs to the Nudix hydrolase family.</text>
</comment>
<evidence type="ECO:0000313" key="6">
    <source>
        <dbReference type="Proteomes" id="UP001158598"/>
    </source>
</evidence>
<dbReference type="AlphaFoldDB" id="A0AA35XZD9"/>
<organism evidence="5 6">
    <name type="scientific">Methylococcus capsulatus</name>
    <dbReference type="NCBI Taxonomy" id="414"/>
    <lineage>
        <taxon>Bacteria</taxon>
        <taxon>Pseudomonadati</taxon>
        <taxon>Pseudomonadota</taxon>
        <taxon>Gammaproteobacteria</taxon>
        <taxon>Methylococcales</taxon>
        <taxon>Methylococcaceae</taxon>
        <taxon>Methylococcus</taxon>
    </lineage>
</organism>
<dbReference type="PRINTS" id="PR00502">
    <property type="entry name" value="NUDIXFAMILY"/>
</dbReference>
<dbReference type="SUPFAM" id="SSF55811">
    <property type="entry name" value="Nudix"/>
    <property type="match status" value="1"/>
</dbReference>
<evidence type="ECO:0000256" key="2">
    <source>
        <dbReference type="ARBA" id="ARBA00022801"/>
    </source>
</evidence>
<dbReference type="PANTHER" id="PTHR43736">
    <property type="entry name" value="ADP-RIBOSE PYROPHOSPHATASE"/>
    <property type="match status" value="1"/>
</dbReference>
<evidence type="ECO:0000259" key="4">
    <source>
        <dbReference type="PROSITE" id="PS51462"/>
    </source>
</evidence>
<dbReference type="CDD" id="cd18873">
    <property type="entry name" value="NUDIX_NadM_like"/>
    <property type="match status" value="1"/>
</dbReference>
<dbReference type="InterPro" id="IPR015797">
    <property type="entry name" value="NUDIX_hydrolase-like_dom_sf"/>
</dbReference>
<dbReference type="GO" id="GO:0035539">
    <property type="term" value="F:8-oxo-7,8-dihydrodeoxyguanosine triphosphate pyrophosphatase activity"/>
    <property type="evidence" value="ECO:0007669"/>
    <property type="project" value="UniProtKB-EC"/>
</dbReference>
<dbReference type="EMBL" id="OX458332">
    <property type="protein sequence ID" value="CAI8761435.1"/>
    <property type="molecule type" value="Genomic_DNA"/>
</dbReference>
<dbReference type="InterPro" id="IPR020476">
    <property type="entry name" value="Nudix_hydrolase"/>
</dbReference>
<name>A0AA35XZD9_METCP</name>
<evidence type="ECO:0000313" key="5">
    <source>
        <dbReference type="EMBL" id="CAI8761435.1"/>
    </source>
</evidence>
<reference evidence="5" key="1">
    <citation type="submission" date="2023-03" db="EMBL/GenBank/DDBJ databases">
        <authorList>
            <person name="Pearce D."/>
        </authorList>
    </citation>
    <scope>NUCLEOTIDE SEQUENCE</scope>
    <source>
        <strain evidence="5">Mc</strain>
    </source>
</reference>
<dbReference type="Pfam" id="PF00293">
    <property type="entry name" value="NUDIX"/>
    <property type="match status" value="1"/>
</dbReference>
<accession>A0AA35XZD9</accession>